<evidence type="ECO:0000256" key="15">
    <source>
        <dbReference type="ARBA" id="ARBA00040883"/>
    </source>
</evidence>
<dbReference type="GO" id="GO:0005737">
    <property type="term" value="C:cytoplasm"/>
    <property type="evidence" value="ECO:0007669"/>
    <property type="project" value="UniProtKB-SubCell"/>
</dbReference>
<comment type="subcellular location">
    <subcellularLocation>
        <location evidence="3 16">Cytoplasm</location>
    </subcellularLocation>
</comment>
<evidence type="ECO:0000256" key="14">
    <source>
        <dbReference type="ARBA" id="ARBA00038036"/>
    </source>
</evidence>
<comment type="catalytic activity">
    <reaction evidence="1 16">
        <text>(R)-pantothenate + ATP = (R)-4'-phosphopantothenate + ADP + H(+)</text>
        <dbReference type="Rhea" id="RHEA:16373"/>
        <dbReference type="ChEBI" id="CHEBI:10986"/>
        <dbReference type="ChEBI" id="CHEBI:15378"/>
        <dbReference type="ChEBI" id="CHEBI:29032"/>
        <dbReference type="ChEBI" id="CHEBI:30616"/>
        <dbReference type="ChEBI" id="CHEBI:456216"/>
        <dbReference type="EC" id="2.7.1.33"/>
    </reaction>
</comment>
<dbReference type="RefSeq" id="WP_106931786.1">
    <property type="nucleotide sequence ID" value="NZ_PYFT01000001.1"/>
</dbReference>
<dbReference type="PANTHER" id="PTHR34265">
    <property type="entry name" value="TYPE III PANTOTHENATE KINASE"/>
    <property type="match status" value="1"/>
</dbReference>
<keyword evidence="10 16" id="KW-0418">Kinase</keyword>
<comment type="function">
    <text evidence="16">Catalyzes the phosphorylation of pantothenate (Pan), the first step in CoA biosynthesis.</text>
</comment>
<dbReference type="InterPro" id="IPR043129">
    <property type="entry name" value="ATPase_NBD"/>
</dbReference>
<comment type="cofactor">
    <cofactor evidence="16">
        <name>NH4(+)</name>
        <dbReference type="ChEBI" id="CHEBI:28938"/>
    </cofactor>
    <cofactor evidence="16">
        <name>K(+)</name>
        <dbReference type="ChEBI" id="CHEBI:29103"/>
    </cofactor>
    <text evidence="16">A monovalent cation. Ammonium or potassium.</text>
</comment>
<evidence type="ECO:0000256" key="16">
    <source>
        <dbReference type="HAMAP-Rule" id="MF_01274"/>
    </source>
</evidence>
<evidence type="ECO:0000256" key="2">
    <source>
        <dbReference type="ARBA" id="ARBA00001958"/>
    </source>
</evidence>
<dbReference type="Pfam" id="PF03309">
    <property type="entry name" value="Pan_kinase"/>
    <property type="match status" value="1"/>
</dbReference>
<keyword evidence="16" id="KW-0479">Metal-binding</keyword>
<evidence type="ECO:0000313" key="17">
    <source>
        <dbReference type="EMBL" id="PSR55606.1"/>
    </source>
</evidence>
<feature type="binding site" evidence="16">
    <location>
        <position position="81"/>
    </location>
    <ligand>
        <name>substrate</name>
    </ligand>
</feature>
<dbReference type="PANTHER" id="PTHR34265:SF1">
    <property type="entry name" value="TYPE III PANTOTHENATE KINASE"/>
    <property type="match status" value="1"/>
</dbReference>
<keyword evidence="12 16" id="KW-0630">Potassium</keyword>
<evidence type="ECO:0000256" key="13">
    <source>
        <dbReference type="ARBA" id="ARBA00022993"/>
    </source>
</evidence>
<evidence type="ECO:0000256" key="8">
    <source>
        <dbReference type="ARBA" id="ARBA00022679"/>
    </source>
</evidence>
<keyword evidence="11 16" id="KW-0067">ATP-binding</keyword>
<dbReference type="EC" id="2.7.1.33" evidence="6 16"/>
<comment type="caution">
    <text evidence="17">The sequence shown here is derived from an EMBL/GenBank/DDBJ whole genome shotgun (WGS) entry which is preliminary data.</text>
</comment>
<evidence type="ECO:0000256" key="4">
    <source>
        <dbReference type="ARBA" id="ARBA00005225"/>
    </source>
</evidence>
<evidence type="ECO:0000256" key="10">
    <source>
        <dbReference type="ARBA" id="ARBA00022777"/>
    </source>
</evidence>
<evidence type="ECO:0000256" key="6">
    <source>
        <dbReference type="ARBA" id="ARBA00012102"/>
    </source>
</evidence>
<evidence type="ECO:0000256" key="5">
    <source>
        <dbReference type="ARBA" id="ARBA00011738"/>
    </source>
</evidence>
<keyword evidence="8 16" id="KW-0808">Transferase</keyword>
<comment type="similarity">
    <text evidence="14 16">Belongs to the type III pantothenate kinase family.</text>
</comment>
<gene>
    <name evidence="16" type="primary">coaX</name>
    <name evidence="17" type="ORF">AHMF7605_19890</name>
</gene>
<evidence type="ECO:0000256" key="3">
    <source>
        <dbReference type="ARBA" id="ARBA00004496"/>
    </source>
</evidence>
<comment type="subunit">
    <text evidence="5 16">Homodimer.</text>
</comment>
<feature type="active site" description="Proton acceptor" evidence="16">
    <location>
        <position position="90"/>
    </location>
</feature>
<sequence>MIQIAVDIGNTRIKYGVFDEKGLVKADQVQSLQELTDVVVHGQVQHAIISSVRYLEQVLFSVPGKIVWLSPTVPVPITNNYGTPETLGMDRLAAVIGANFLYPNQDCLIIDAGTCITFDFIDRHASYYGGSISPGLDMKFKALHTFTGKLPLVEQAEKFKVPLVGRNTIECLKSGVLNGSLAEVTGIITDYKQQSPDLIIIVCGGDAPFFEKNIKAPIFVVPDLVLIGLNRILNYNV</sequence>
<evidence type="ECO:0000256" key="12">
    <source>
        <dbReference type="ARBA" id="ARBA00022958"/>
    </source>
</evidence>
<dbReference type="GO" id="GO:0046872">
    <property type="term" value="F:metal ion binding"/>
    <property type="evidence" value="ECO:0007669"/>
    <property type="project" value="UniProtKB-KW"/>
</dbReference>
<dbReference type="SUPFAM" id="SSF53067">
    <property type="entry name" value="Actin-like ATPase domain"/>
    <property type="match status" value="2"/>
</dbReference>
<dbReference type="GO" id="GO:0004594">
    <property type="term" value="F:pantothenate kinase activity"/>
    <property type="evidence" value="ECO:0007669"/>
    <property type="project" value="UniProtKB-UniRule"/>
</dbReference>
<keyword evidence="13 16" id="KW-0173">Coenzyme A biosynthesis</keyword>
<feature type="binding site" evidence="16">
    <location>
        <position position="114"/>
    </location>
    <ligand>
        <name>ATP</name>
        <dbReference type="ChEBI" id="CHEBI:30616"/>
    </ligand>
</feature>
<keyword evidence="9 16" id="KW-0547">Nucleotide-binding</keyword>
<feature type="binding site" evidence="16">
    <location>
        <begin position="7"/>
        <end position="14"/>
    </location>
    <ligand>
        <name>ATP</name>
        <dbReference type="ChEBI" id="CHEBI:30616"/>
    </ligand>
</feature>
<dbReference type="Gene3D" id="3.30.420.40">
    <property type="match status" value="1"/>
</dbReference>
<evidence type="ECO:0000256" key="1">
    <source>
        <dbReference type="ARBA" id="ARBA00001206"/>
    </source>
</evidence>
<dbReference type="HAMAP" id="MF_01274">
    <property type="entry name" value="Pantothen_kinase_3"/>
    <property type="match status" value="1"/>
</dbReference>
<dbReference type="GO" id="GO:0005524">
    <property type="term" value="F:ATP binding"/>
    <property type="evidence" value="ECO:0007669"/>
    <property type="project" value="UniProtKB-UniRule"/>
</dbReference>
<feature type="binding site" evidence="16">
    <location>
        <position position="168"/>
    </location>
    <ligand>
        <name>substrate</name>
    </ligand>
</feature>
<keyword evidence="7 16" id="KW-0963">Cytoplasm</keyword>
<dbReference type="GO" id="GO:0015937">
    <property type="term" value="P:coenzyme A biosynthetic process"/>
    <property type="evidence" value="ECO:0007669"/>
    <property type="project" value="UniProtKB-UniRule"/>
</dbReference>
<dbReference type="NCBIfam" id="TIGR00671">
    <property type="entry name" value="baf"/>
    <property type="match status" value="1"/>
</dbReference>
<feature type="binding site" evidence="16">
    <location>
        <begin position="88"/>
        <end position="91"/>
    </location>
    <ligand>
        <name>substrate</name>
    </ligand>
</feature>
<evidence type="ECO:0000256" key="7">
    <source>
        <dbReference type="ARBA" id="ARBA00022490"/>
    </source>
</evidence>
<dbReference type="CDD" id="cd24015">
    <property type="entry name" value="ASKHA_NBD_PanK-III"/>
    <property type="match status" value="1"/>
</dbReference>
<dbReference type="InterPro" id="IPR004619">
    <property type="entry name" value="Type_III_PanK"/>
</dbReference>
<reference evidence="17 18" key="1">
    <citation type="submission" date="2018-03" db="EMBL/GenBank/DDBJ databases">
        <title>Adhaeribacter sp. HMF7605 Genome sequencing and assembly.</title>
        <authorList>
            <person name="Kang H."/>
            <person name="Kang J."/>
            <person name="Cha I."/>
            <person name="Kim H."/>
            <person name="Joh K."/>
        </authorList>
    </citation>
    <scope>NUCLEOTIDE SEQUENCE [LARGE SCALE GENOMIC DNA]</scope>
    <source>
        <strain evidence="17 18">HMF7605</strain>
    </source>
</reference>
<name>A0A2T2YJC2_9BACT</name>
<accession>A0A2T2YJC2</accession>
<evidence type="ECO:0000256" key="11">
    <source>
        <dbReference type="ARBA" id="ARBA00022840"/>
    </source>
</evidence>
<evidence type="ECO:0000313" key="18">
    <source>
        <dbReference type="Proteomes" id="UP000240357"/>
    </source>
</evidence>
<dbReference type="EMBL" id="PYFT01000001">
    <property type="protein sequence ID" value="PSR55606.1"/>
    <property type="molecule type" value="Genomic_DNA"/>
</dbReference>
<comment type="cofactor">
    <cofactor evidence="2">
        <name>K(+)</name>
        <dbReference type="ChEBI" id="CHEBI:29103"/>
    </cofactor>
</comment>
<protein>
    <recommendedName>
        <fullName evidence="15 16">Type III pantothenate kinase</fullName>
        <ecNumber evidence="6 16">2.7.1.33</ecNumber>
    </recommendedName>
    <alternativeName>
        <fullName evidence="16">PanK-III</fullName>
    </alternativeName>
    <alternativeName>
        <fullName evidence="16">Pantothenic acid kinase</fullName>
    </alternativeName>
</protein>
<keyword evidence="18" id="KW-1185">Reference proteome</keyword>
<dbReference type="UniPathway" id="UPA00241">
    <property type="reaction ID" value="UER00352"/>
</dbReference>
<dbReference type="AlphaFoldDB" id="A0A2T2YJC2"/>
<proteinExistence type="inferred from homology"/>
<organism evidence="17 18">
    <name type="scientific">Adhaeribacter arboris</name>
    <dbReference type="NCBI Taxonomy" id="2072846"/>
    <lineage>
        <taxon>Bacteria</taxon>
        <taxon>Pseudomonadati</taxon>
        <taxon>Bacteroidota</taxon>
        <taxon>Cytophagia</taxon>
        <taxon>Cytophagales</taxon>
        <taxon>Hymenobacteraceae</taxon>
        <taxon>Adhaeribacter</taxon>
    </lineage>
</organism>
<dbReference type="OrthoDB" id="9804707at2"/>
<dbReference type="Proteomes" id="UP000240357">
    <property type="component" value="Unassembled WGS sequence"/>
</dbReference>
<evidence type="ECO:0000256" key="9">
    <source>
        <dbReference type="ARBA" id="ARBA00022741"/>
    </source>
</evidence>
<comment type="pathway">
    <text evidence="4 16">Cofactor biosynthesis; coenzyme A biosynthesis; CoA from (R)-pantothenate: step 1/5.</text>
</comment>
<feature type="binding site" evidence="16">
    <location>
        <position position="111"/>
    </location>
    <ligand>
        <name>K(+)</name>
        <dbReference type="ChEBI" id="CHEBI:29103"/>
    </ligand>
</feature>